<comment type="similarity">
    <text evidence="3">Belongs to the flagella basal body rod proteins family.</text>
</comment>
<evidence type="ECO:0000313" key="10">
    <source>
        <dbReference type="EMBL" id="EER59458.1"/>
    </source>
</evidence>
<dbReference type="EMBL" id="ACQT01000124">
    <property type="protein sequence ID" value="EER59458.1"/>
    <property type="molecule type" value="Genomic_DNA"/>
</dbReference>
<evidence type="ECO:0000256" key="6">
    <source>
        <dbReference type="ARBA" id="ARBA00023143"/>
    </source>
</evidence>
<accession>C5T7T9</accession>
<dbReference type="Proteomes" id="UP000003856">
    <property type="component" value="Unassembled WGS sequence"/>
</dbReference>
<dbReference type="InterPro" id="IPR001444">
    <property type="entry name" value="Flag_bb_rod_N"/>
</dbReference>
<dbReference type="NCBIfam" id="TIGR02492">
    <property type="entry name" value="flgK_ends"/>
    <property type="match status" value="1"/>
</dbReference>
<dbReference type="GO" id="GO:0009424">
    <property type="term" value="C:bacterial-type flagellum hook"/>
    <property type="evidence" value="ECO:0007669"/>
    <property type="project" value="InterPro"/>
</dbReference>
<dbReference type="Pfam" id="PF00460">
    <property type="entry name" value="Flg_bb_rod"/>
    <property type="match status" value="1"/>
</dbReference>
<gene>
    <name evidence="10" type="ORF">AcdelDRAFT_2969</name>
</gene>
<keyword evidence="6" id="KW-0975">Bacterial flagellum</keyword>
<evidence type="ECO:0000256" key="5">
    <source>
        <dbReference type="ARBA" id="ARBA00022525"/>
    </source>
</evidence>
<dbReference type="PANTHER" id="PTHR30033:SF1">
    <property type="entry name" value="FLAGELLAR HOOK-ASSOCIATED PROTEIN 1"/>
    <property type="match status" value="1"/>
</dbReference>
<comment type="caution">
    <text evidence="10">The sequence shown here is derived from an EMBL/GenBank/DDBJ whole genome shotgun (WGS) entry which is preliminary data.</text>
</comment>
<feature type="domain" description="Flagellar basal body rod protein N-terminal" evidence="7">
    <location>
        <begin position="4"/>
        <end position="33"/>
    </location>
</feature>
<dbReference type="OrthoDB" id="9802553at2"/>
<comment type="subcellular location">
    <subcellularLocation>
        <location evidence="1">Bacterial flagellum</location>
    </subcellularLocation>
    <subcellularLocation>
        <location evidence="2">Secreted</location>
    </subcellularLocation>
</comment>
<dbReference type="PRINTS" id="PR01005">
    <property type="entry name" value="FLGHOOKAP1"/>
</dbReference>
<dbReference type="RefSeq" id="WP_005798056.1">
    <property type="nucleotide sequence ID" value="NZ_ACQT01000124.1"/>
</dbReference>
<dbReference type="Pfam" id="PF22638">
    <property type="entry name" value="FlgK_D1"/>
    <property type="match status" value="1"/>
</dbReference>
<evidence type="ECO:0000313" key="11">
    <source>
        <dbReference type="Proteomes" id="UP000003856"/>
    </source>
</evidence>
<name>C5T7T9_ACIDE</name>
<evidence type="ECO:0000256" key="4">
    <source>
        <dbReference type="ARBA" id="ARBA00016244"/>
    </source>
</evidence>
<dbReference type="Pfam" id="PF06429">
    <property type="entry name" value="Flg_bbr_C"/>
    <property type="match status" value="1"/>
</dbReference>
<keyword evidence="10" id="KW-0969">Cilium</keyword>
<dbReference type="GO" id="GO:0005198">
    <property type="term" value="F:structural molecule activity"/>
    <property type="evidence" value="ECO:0007669"/>
    <property type="project" value="InterPro"/>
</dbReference>
<evidence type="ECO:0000256" key="1">
    <source>
        <dbReference type="ARBA" id="ARBA00004365"/>
    </source>
</evidence>
<keyword evidence="10" id="KW-0282">Flagellum</keyword>
<dbReference type="InterPro" id="IPR010930">
    <property type="entry name" value="Flg_bb/hook_C_dom"/>
</dbReference>
<reference evidence="10 11" key="1">
    <citation type="submission" date="2009-05" db="EMBL/GenBank/DDBJ databases">
        <title>The draft genome of Acidovorax delafieldii 2AN.</title>
        <authorList>
            <consortium name="US DOE Joint Genome Institute (JGI-PGF)"/>
            <person name="Lucas S."/>
            <person name="Copeland A."/>
            <person name="Lapidus A."/>
            <person name="Glavina del Rio T."/>
            <person name="Tice H."/>
            <person name="Bruce D."/>
            <person name="Goodwin L."/>
            <person name="Pitluck S."/>
            <person name="Larimer F."/>
            <person name="Land M.L."/>
            <person name="Hauser L."/>
            <person name="Shelobolina E.S."/>
            <person name="Picardal F."/>
            <person name="Roden E."/>
            <person name="Emerson D."/>
        </authorList>
    </citation>
    <scope>NUCLEOTIDE SEQUENCE [LARGE SCALE GENOMIC DNA]</scope>
    <source>
        <strain evidence="10 11">2AN</strain>
    </source>
</reference>
<keyword evidence="11" id="KW-1185">Reference proteome</keyword>
<proteinExistence type="inferred from homology"/>
<evidence type="ECO:0000256" key="2">
    <source>
        <dbReference type="ARBA" id="ARBA00004613"/>
    </source>
</evidence>
<evidence type="ECO:0000256" key="3">
    <source>
        <dbReference type="ARBA" id="ARBA00009677"/>
    </source>
</evidence>
<protein>
    <recommendedName>
        <fullName evidence="4">Flagellar hook-associated protein 1</fullName>
    </recommendedName>
</protein>
<evidence type="ECO:0000259" key="9">
    <source>
        <dbReference type="Pfam" id="PF22638"/>
    </source>
</evidence>
<sequence length="664" mass="68819">MSLLNVGARALLANQVALQTAGHNIANVNTPGYSRQTVVLQTVQGQFTGGGYIGQGVDVQTILRNQSELLTRQAAAAGSTQSADATRAERLRQLQEVFSGGATGLGAAINDMMNSFSDVVSSPTDLTARTVALTRIDETAARMRSASDRVNEIQYTVTEQLGSSITAINSLASQIASVNEQIARAKGNGQTPNDLLDHRDQLIRDINQYVQTTQIPADDGTVGLFVAGSQPLVLGTNATPLSVGDAQDFPGSGQLKLYFNPPGATPIEIDENMLGGGSVSGLLRFNNTDLAEGRNLLGRMALAIGTTMNYQQTLGLTLDGAAGKPLFATPASVQGSTAGSAVGTIDFTDPTKFSPTQFAASDYEVRYDAAGVGGQVVRLSDGKATAFASVGALAATQIDGLTFNFTTAGAANERVLFKPFASAAGNIQALVYSPRDLAAANPVNAAMGTANAGTLQLSQLKATGVPTPPGLVLPPNGDTATPPAFPGGIQLRFNAGPPATYDVLNRGSSPATTVATAQPYTPGAPISIDGWQITLQGTPKSGDTVNVGNALDPQYGDYYTRNAGNASALMGLRDVKMFDNATLSDGYAGAIAQVGTRTQSASFAANLSTTIAANLERDRTAVSGVNLDEEAAKLIQFQQAYQASAKMLQIAQNIFDNLIQTVGR</sequence>
<dbReference type="PATRIC" id="fig|573060.9.peg.2080"/>
<evidence type="ECO:0000259" key="7">
    <source>
        <dbReference type="Pfam" id="PF00460"/>
    </source>
</evidence>
<keyword evidence="5" id="KW-0964">Secreted</keyword>
<organism evidence="10 11">
    <name type="scientific">Acidovorax delafieldii 2AN</name>
    <dbReference type="NCBI Taxonomy" id="573060"/>
    <lineage>
        <taxon>Bacteria</taxon>
        <taxon>Pseudomonadati</taxon>
        <taxon>Pseudomonadota</taxon>
        <taxon>Betaproteobacteria</taxon>
        <taxon>Burkholderiales</taxon>
        <taxon>Comamonadaceae</taxon>
        <taxon>Acidovorax</taxon>
    </lineage>
</organism>
<feature type="domain" description="Flagellar hook-associated protein FlgK helical" evidence="9">
    <location>
        <begin position="91"/>
        <end position="327"/>
    </location>
</feature>
<feature type="domain" description="Flagellar basal-body/hook protein C-terminal" evidence="8">
    <location>
        <begin position="622"/>
        <end position="660"/>
    </location>
</feature>
<dbReference type="GO" id="GO:0044780">
    <property type="term" value="P:bacterial-type flagellum assembly"/>
    <property type="evidence" value="ECO:0007669"/>
    <property type="project" value="InterPro"/>
</dbReference>
<dbReference type="PANTHER" id="PTHR30033">
    <property type="entry name" value="FLAGELLAR HOOK-ASSOCIATED PROTEIN 1"/>
    <property type="match status" value="1"/>
</dbReference>
<dbReference type="InterPro" id="IPR002371">
    <property type="entry name" value="FlgK"/>
</dbReference>
<dbReference type="InterPro" id="IPR053927">
    <property type="entry name" value="FlgK_helical"/>
</dbReference>
<dbReference type="AlphaFoldDB" id="C5T7T9"/>
<dbReference type="GO" id="GO:0005576">
    <property type="term" value="C:extracellular region"/>
    <property type="evidence" value="ECO:0007669"/>
    <property type="project" value="UniProtKB-SubCell"/>
</dbReference>
<keyword evidence="10" id="KW-0966">Cell projection</keyword>
<evidence type="ECO:0000259" key="8">
    <source>
        <dbReference type="Pfam" id="PF06429"/>
    </source>
</evidence>
<dbReference type="SUPFAM" id="SSF64518">
    <property type="entry name" value="Phase 1 flagellin"/>
    <property type="match status" value="2"/>
</dbReference>